<dbReference type="GO" id="GO:0071526">
    <property type="term" value="P:semaphorin-plexin signaling pathway"/>
    <property type="evidence" value="ECO:0007669"/>
    <property type="project" value="TreeGrafter"/>
</dbReference>
<dbReference type="Proteomes" id="UP000727407">
    <property type="component" value="Unassembled WGS sequence"/>
</dbReference>
<dbReference type="PANTHER" id="PTHR11036:SF135">
    <property type="entry name" value="SEMAPHORIN 4D ISOFORM X1-RELATED"/>
    <property type="match status" value="1"/>
</dbReference>
<dbReference type="GO" id="GO:0030335">
    <property type="term" value="P:positive regulation of cell migration"/>
    <property type="evidence" value="ECO:0007669"/>
    <property type="project" value="TreeGrafter"/>
</dbReference>
<evidence type="ECO:0000313" key="4">
    <source>
        <dbReference type="EMBL" id="KAF5887297.1"/>
    </source>
</evidence>
<dbReference type="GO" id="GO:0001755">
    <property type="term" value="P:neural crest cell migration"/>
    <property type="evidence" value="ECO:0007669"/>
    <property type="project" value="TreeGrafter"/>
</dbReference>
<keyword evidence="5" id="KW-1185">Reference proteome</keyword>
<proteinExistence type="predicted"/>
<evidence type="ECO:0000313" key="5">
    <source>
        <dbReference type="Proteomes" id="UP000727407"/>
    </source>
</evidence>
<dbReference type="InterPro" id="IPR015943">
    <property type="entry name" value="WD40/YVTN_repeat-like_dom_sf"/>
</dbReference>
<dbReference type="InterPro" id="IPR027231">
    <property type="entry name" value="Semaphorin"/>
</dbReference>
<evidence type="ECO:0000256" key="2">
    <source>
        <dbReference type="PROSITE-ProRule" id="PRU00352"/>
    </source>
</evidence>
<feature type="non-terminal residue" evidence="4">
    <location>
        <position position="1"/>
    </location>
</feature>
<gene>
    <name evidence="4" type="ORF">DAT39_022305</name>
</gene>
<dbReference type="SMART" id="SM00630">
    <property type="entry name" value="Sema"/>
    <property type="match status" value="1"/>
</dbReference>
<keyword evidence="1" id="KW-0325">Glycoprotein</keyword>
<dbReference type="GO" id="GO:0000122">
    <property type="term" value="P:negative regulation of transcription by RNA polymerase II"/>
    <property type="evidence" value="ECO:0007669"/>
    <property type="project" value="TreeGrafter"/>
</dbReference>
<dbReference type="PROSITE" id="PS51004">
    <property type="entry name" value="SEMA"/>
    <property type="match status" value="1"/>
</dbReference>
<dbReference type="InterPro" id="IPR001627">
    <property type="entry name" value="Semap_dom"/>
</dbReference>
<dbReference type="GO" id="GO:0005886">
    <property type="term" value="C:plasma membrane"/>
    <property type="evidence" value="ECO:0007669"/>
    <property type="project" value="TreeGrafter"/>
</dbReference>
<dbReference type="GO" id="GO:0005615">
    <property type="term" value="C:extracellular space"/>
    <property type="evidence" value="ECO:0007669"/>
    <property type="project" value="TreeGrafter"/>
</dbReference>
<dbReference type="Gene3D" id="2.130.10.10">
    <property type="entry name" value="YVTN repeat-like/Quinoprotein amine dehydrogenase"/>
    <property type="match status" value="1"/>
</dbReference>
<comment type="caution">
    <text evidence="4">The sequence shown here is derived from an EMBL/GenBank/DDBJ whole genome shotgun (WGS) entry which is preliminary data.</text>
</comment>
<feature type="non-terminal residue" evidence="4">
    <location>
        <position position="192"/>
    </location>
</feature>
<organism evidence="4 5">
    <name type="scientific">Clarias magur</name>
    <name type="common">Asian catfish</name>
    <name type="synonym">Macropteronotus magur</name>
    <dbReference type="NCBI Taxonomy" id="1594786"/>
    <lineage>
        <taxon>Eukaryota</taxon>
        <taxon>Metazoa</taxon>
        <taxon>Chordata</taxon>
        <taxon>Craniata</taxon>
        <taxon>Vertebrata</taxon>
        <taxon>Euteleostomi</taxon>
        <taxon>Actinopterygii</taxon>
        <taxon>Neopterygii</taxon>
        <taxon>Teleostei</taxon>
        <taxon>Ostariophysi</taxon>
        <taxon>Siluriformes</taxon>
        <taxon>Clariidae</taxon>
        <taxon>Clarias</taxon>
    </lineage>
</organism>
<sequence length="192" mass="21689">TECQNYIRILHKKPDGRMYVCRTNAFNPTCDCMSYTHGNLILENNQHEGRGRCPFDSFKRSASELVDGELYSATSMNFLGSIPVMMRSLNSNPSFIGMKHVAEGEENPEGDDEAAMEYDSYNKLDVSRAARVCKGDLGGLRTLQKKWTTLQKARLDCSLPESKLPFLIQDVFLFCPGNWNTCVFYGVFMPQG</sequence>
<dbReference type="PANTHER" id="PTHR11036">
    <property type="entry name" value="SEMAPHORIN"/>
    <property type="match status" value="1"/>
</dbReference>
<dbReference type="GO" id="GO:0030215">
    <property type="term" value="F:semaphorin receptor binding"/>
    <property type="evidence" value="ECO:0007669"/>
    <property type="project" value="InterPro"/>
</dbReference>
<evidence type="ECO:0000259" key="3">
    <source>
        <dbReference type="PROSITE" id="PS51004"/>
    </source>
</evidence>
<dbReference type="GO" id="GO:0007411">
    <property type="term" value="P:axon guidance"/>
    <property type="evidence" value="ECO:0007669"/>
    <property type="project" value="TreeGrafter"/>
</dbReference>
<comment type="caution">
    <text evidence="2">Lacks conserved residue(s) required for the propagation of feature annotation.</text>
</comment>
<dbReference type="SUPFAM" id="SSF101912">
    <property type="entry name" value="Sema domain"/>
    <property type="match status" value="1"/>
</dbReference>
<dbReference type="AlphaFoldDB" id="A0A8J4T368"/>
<dbReference type="OrthoDB" id="9988752at2759"/>
<accession>A0A8J4T368</accession>
<feature type="domain" description="Sema" evidence="3">
    <location>
        <begin position="1"/>
        <end position="192"/>
    </location>
</feature>
<dbReference type="EMBL" id="QNUK01001116">
    <property type="protein sequence ID" value="KAF5887297.1"/>
    <property type="molecule type" value="Genomic_DNA"/>
</dbReference>
<reference evidence="4" key="1">
    <citation type="submission" date="2020-07" db="EMBL/GenBank/DDBJ databases">
        <title>Clarias magur genome sequencing, assembly and annotation.</title>
        <authorList>
            <person name="Kushwaha B."/>
            <person name="Kumar R."/>
            <person name="Das P."/>
            <person name="Joshi C.G."/>
            <person name="Kumar D."/>
            <person name="Nagpure N.S."/>
            <person name="Pandey M."/>
            <person name="Agarwal S."/>
            <person name="Srivastava S."/>
            <person name="Singh M."/>
            <person name="Sahoo L."/>
            <person name="Jayasankar P."/>
            <person name="Meher P.K."/>
            <person name="Koringa P.G."/>
            <person name="Iquebal M.A."/>
            <person name="Das S.P."/>
            <person name="Bit A."/>
            <person name="Patnaik S."/>
            <person name="Patel N."/>
            <person name="Shah T.M."/>
            <person name="Hinsu A."/>
            <person name="Jena J.K."/>
        </authorList>
    </citation>
    <scope>NUCLEOTIDE SEQUENCE</scope>
    <source>
        <strain evidence="4">CIFAMagur01</strain>
        <tissue evidence="4">Testis</tissue>
    </source>
</reference>
<dbReference type="InterPro" id="IPR036352">
    <property type="entry name" value="Semap_dom_sf"/>
</dbReference>
<dbReference type="GO" id="GO:0045499">
    <property type="term" value="F:chemorepellent activity"/>
    <property type="evidence" value="ECO:0007669"/>
    <property type="project" value="TreeGrafter"/>
</dbReference>
<name>A0A8J4T368_CLAMG</name>
<evidence type="ECO:0000256" key="1">
    <source>
        <dbReference type="ARBA" id="ARBA00023180"/>
    </source>
</evidence>
<protein>
    <submittedName>
        <fullName evidence="4">Semaphorin-4E-like</fullName>
    </submittedName>
</protein>
<dbReference type="GO" id="GO:0043931">
    <property type="term" value="P:ossification involved in bone maturation"/>
    <property type="evidence" value="ECO:0007669"/>
    <property type="project" value="TreeGrafter"/>
</dbReference>